<dbReference type="Proteomes" id="UP000606974">
    <property type="component" value="Unassembled WGS sequence"/>
</dbReference>
<protein>
    <submittedName>
        <fullName evidence="1">Uncharacterized protein</fullName>
    </submittedName>
</protein>
<name>A0A8H7ARC2_9EURO</name>
<dbReference type="AlphaFoldDB" id="A0A8H7ARC2"/>
<evidence type="ECO:0000313" key="1">
    <source>
        <dbReference type="EMBL" id="KAF7511626.1"/>
    </source>
</evidence>
<evidence type="ECO:0000313" key="2">
    <source>
        <dbReference type="Proteomes" id="UP000606974"/>
    </source>
</evidence>
<accession>A0A8H7ARC2</accession>
<sequence>MISLFGHWKGASTSLLEIVEPKSIINQGLHESFMRFLRGGCEAANTVCVFEAERESLFGFPIMHVSAY</sequence>
<reference evidence="1" key="1">
    <citation type="submission" date="2020-02" db="EMBL/GenBank/DDBJ databases">
        <authorList>
            <person name="Palmer J.M."/>
        </authorList>
    </citation>
    <scope>NUCLEOTIDE SEQUENCE</scope>
    <source>
        <strain evidence="1">EPUS1.4</strain>
        <tissue evidence="1">Thallus</tissue>
    </source>
</reference>
<gene>
    <name evidence="1" type="ORF">GJ744_003789</name>
</gene>
<dbReference type="OrthoDB" id="4499059at2759"/>
<proteinExistence type="predicted"/>
<organism evidence="1 2">
    <name type="scientific">Endocarpon pusillum</name>
    <dbReference type="NCBI Taxonomy" id="364733"/>
    <lineage>
        <taxon>Eukaryota</taxon>
        <taxon>Fungi</taxon>
        <taxon>Dikarya</taxon>
        <taxon>Ascomycota</taxon>
        <taxon>Pezizomycotina</taxon>
        <taxon>Eurotiomycetes</taxon>
        <taxon>Chaetothyriomycetidae</taxon>
        <taxon>Verrucariales</taxon>
        <taxon>Verrucariaceae</taxon>
        <taxon>Endocarpon</taxon>
    </lineage>
</organism>
<dbReference type="EMBL" id="JAACFV010000018">
    <property type="protein sequence ID" value="KAF7511626.1"/>
    <property type="molecule type" value="Genomic_DNA"/>
</dbReference>
<comment type="caution">
    <text evidence="1">The sequence shown here is derived from an EMBL/GenBank/DDBJ whole genome shotgun (WGS) entry which is preliminary data.</text>
</comment>
<keyword evidence="2" id="KW-1185">Reference proteome</keyword>